<dbReference type="PANTHER" id="PTHR30134">
    <property type="entry name" value="HYDROGENASE PROTEIN ASSEMBLY PROTEIN, NICKEL CHAPERONE"/>
    <property type="match status" value="1"/>
</dbReference>
<dbReference type="Gene3D" id="3.40.50.300">
    <property type="entry name" value="P-loop containing nucleotide triphosphate hydrolases"/>
    <property type="match status" value="1"/>
</dbReference>
<dbReference type="PANTHER" id="PTHR30134:SF2">
    <property type="entry name" value="HYDROGENASE MATURATION FACTOR HYPB"/>
    <property type="match status" value="1"/>
</dbReference>
<name>A0A1H6CB84_9BACT</name>
<dbReference type="OrthoDB" id="9802035at2"/>
<dbReference type="GO" id="GO:0008270">
    <property type="term" value="F:zinc ion binding"/>
    <property type="evidence" value="ECO:0007669"/>
    <property type="project" value="TreeGrafter"/>
</dbReference>
<evidence type="ECO:0000256" key="5">
    <source>
        <dbReference type="ARBA" id="ARBA00022801"/>
    </source>
</evidence>
<evidence type="ECO:0000256" key="4">
    <source>
        <dbReference type="ARBA" id="ARBA00022741"/>
    </source>
</evidence>
<dbReference type="Pfam" id="PF02492">
    <property type="entry name" value="cobW"/>
    <property type="match status" value="1"/>
</dbReference>
<protein>
    <submittedName>
        <fullName evidence="9">Hydrogenase nickel incorporation protein HypB</fullName>
    </submittedName>
</protein>
<dbReference type="PIRSF" id="PIRSF005624">
    <property type="entry name" value="Ni-bind_GTPase"/>
    <property type="match status" value="1"/>
</dbReference>
<dbReference type="SUPFAM" id="SSF52540">
    <property type="entry name" value="P-loop containing nucleoside triphosphate hydrolases"/>
    <property type="match status" value="1"/>
</dbReference>
<dbReference type="InterPro" id="IPR027417">
    <property type="entry name" value="P-loop_NTPase"/>
</dbReference>
<keyword evidence="6" id="KW-0862">Zinc</keyword>
<accession>A0A1H6CB84</accession>
<reference evidence="9 10" key="1">
    <citation type="submission" date="2016-10" db="EMBL/GenBank/DDBJ databases">
        <authorList>
            <person name="de Groot N.N."/>
        </authorList>
    </citation>
    <scope>NUCLEOTIDE SEQUENCE [LARGE SCALE GENOMIC DNA]</scope>
    <source>
        <strain evidence="9 10">DSM 22489</strain>
    </source>
</reference>
<keyword evidence="10" id="KW-1185">Reference proteome</keyword>
<dbReference type="GO" id="GO:0005525">
    <property type="term" value="F:GTP binding"/>
    <property type="evidence" value="ECO:0007669"/>
    <property type="project" value="UniProtKB-KW"/>
</dbReference>
<evidence type="ECO:0000259" key="8">
    <source>
        <dbReference type="Pfam" id="PF02492"/>
    </source>
</evidence>
<comment type="similarity">
    <text evidence="1">Belongs to the SIMIBI class G3E GTPase family. HypB/HupM subfamily.</text>
</comment>
<sequence length="237" mass="26237">METRVLELRRNVLNKNDELARNLRARFQQAELLVLNLVSSPGTGKTEFLKKTLTALREHGLRVAALVGDLETDNDAHRLMESGAPVRQITTHGCCHLDAGMIERHLEGWALEDLDILFIENVGNLVCPSNYDLGEAVRVALLSVTEGEDKPLKYPGIFNSADVAVITKMDIAEACEFDREVAEANIHEVRPGMTIFAVSAKRGVGMEEWLAFLLELQSPQSRYVMAIADAGRRAVIS</sequence>
<dbReference type="Proteomes" id="UP000236728">
    <property type="component" value="Unassembled WGS sequence"/>
</dbReference>
<evidence type="ECO:0000313" key="10">
    <source>
        <dbReference type="Proteomes" id="UP000236728"/>
    </source>
</evidence>
<evidence type="ECO:0000256" key="3">
    <source>
        <dbReference type="ARBA" id="ARBA00022723"/>
    </source>
</evidence>
<keyword evidence="7" id="KW-0342">GTP-binding</keyword>
<dbReference type="NCBIfam" id="TIGR00073">
    <property type="entry name" value="hypB"/>
    <property type="match status" value="1"/>
</dbReference>
<dbReference type="InterPro" id="IPR004392">
    <property type="entry name" value="Hyd_mat_HypB"/>
</dbReference>
<dbReference type="AlphaFoldDB" id="A0A1H6CB84"/>
<keyword evidence="4" id="KW-0547">Nucleotide-binding</keyword>
<dbReference type="RefSeq" id="WP_103935286.1">
    <property type="nucleotide sequence ID" value="NZ_FNVA01000009.1"/>
</dbReference>
<dbReference type="GO" id="GO:0003924">
    <property type="term" value="F:GTPase activity"/>
    <property type="evidence" value="ECO:0007669"/>
    <property type="project" value="InterPro"/>
</dbReference>
<evidence type="ECO:0000256" key="6">
    <source>
        <dbReference type="ARBA" id="ARBA00022833"/>
    </source>
</evidence>
<evidence type="ECO:0000256" key="2">
    <source>
        <dbReference type="ARBA" id="ARBA00022596"/>
    </source>
</evidence>
<evidence type="ECO:0000256" key="7">
    <source>
        <dbReference type="ARBA" id="ARBA00023134"/>
    </source>
</evidence>
<organism evidence="9 10">
    <name type="scientific">Bryocella elongata</name>
    <dbReference type="NCBI Taxonomy" id="863522"/>
    <lineage>
        <taxon>Bacteria</taxon>
        <taxon>Pseudomonadati</taxon>
        <taxon>Acidobacteriota</taxon>
        <taxon>Terriglobia</taxon>
        <taxon>Terriglobales</taxon>
        <taxon>Acidobacteriaceae</taxon>
        <taxon>Bryocella</taxon>
    </lineage>
</organism>
<dbReference type="GO" id="GO:0016151">
    <property type="term" value="F:nickel cation binding"/>
    <property type="evidence" value="ECO:0007669"/>
    <property type="project" value="InterPro"/>
</dbReference>
<gene>
    <name evidence="9" type="ORF">SAMN05421819_4404</name>
</gene>
<evidence type="ECO:0000256" key="1">
    <source>
        <dbReference type="ARBA" id="ARBA00006211"/>
    </source>
</evidence>
<proteinExistence type="inferred from homology"/>
<dbReference type="GO" id="GO:0051604">
    <property type="term" value="P:protein maturation"/>
    <property type="evidence" value="ECO:0007669"/>
    <property type="project" value="InterPro"/>
</dbReference>
<keyword evidence="5" id="KW-0378">Hydrolase</keyword>
<dbReference type="InterPro" id="IPR003495">
    <property type="entry name" value="CobW/HypB/UreG_nucleotide-bd"/>
</dbReference>
<dbReference type="EMBL" id="FNVA01000009">
    <property type="protein sequence ID" value="SEG70047.1"/>
    <property type="molecule type" value="Genomic_DNA"/>
</dbReference>
<keyword evidence="3" id="KW-0479">Metal-binding</keyword>
<evidence type="ECO:0000313" key="9">
    <source>
        <dbReference type="EMBL" id="SEG70047.1"/>
    </source>
</evidence>
<keyword evidence="2" id="KW-0533">Nickel</keyword>
<dbReference type="CDD" id="cd05390">
    <property type="entry name" value="HypB"/>
    <property type="match status" value="1"/>
</dbReference>
<feature type="domain" description="CobW/HypB/UreG nucleotide-binding" evidence="8">
    <location>
        <begin position="34"/>
        <end position="195"/>
    </location>
</feature>